<keyword evidence="2" id="KW-1185">Reference proteome</keyword>
<gene>
    <name evidence="1" type="ORF">BT63DRAFT_457362</name>
</gene>
<dbReference type="AlphaFoldDB" id="A0A6A6U7E3"/>
<dbReference type="EMBL" id="MU004237">
    <property type="protein sequence ID" value="KAF2668062.1"/>
    <property type="molecule type" value="Genomic_DNA"/>
</dbReference>
<dbReference type="Proteomes" id="UP000799302">
    <property type="component" value="Unassembled WGS sequence"/>
</dbReference>
<evidence type="ECO:0000313" key="1">
    <source>
        <dbReference type="EMBL" id="KAF2668062.1"/>
    </source>
</evidence>
<organism evidence="1 2">
    <name type="scientific">Microthyrium microscopicum</name>
    <dbReference type="NCBI Taxonomy" id="703497"/>
    <lineage>
        <taxon>Eukaryota</taxon>
        <taxon>Fungi</taxon>
        <taxon>Dikarya</taxon>
        <taxon>Ascomycota</taxon>
        <taxon>Pezizomycotina</taxon>
        <taxon>Dothideomycetes</taxon>
        <taxon>Dothideomycetes incertae sedis</taxon>
        <taxon>Microthyriales</taxon>
        <taxon>Microthyriaceae</taxon>
        <taxon>Microthyrium</taxon>
    </lineage>
</organism>
<name>A0A6A6U7E3_9PEZI</name>
<evidence type="ECO:0000313" key="2">
    <source>
        <dbReference type="Proteomes" id="UP000799302"/>
    </source>
</evidence>
<reference evidence="1" key="1">
    <citation type="journal article" date="2020" name="Stud. Mycol.">
        <title>101 Dothideomycetes genomes: a test case for predicting lifestyles and emergence of pathogens.</title>
        <authorList>
            <person name="Haridas S."/>
            <person name="Albert R."/>
            <person name="Binder M."/>
            <person name="Bloem J."/>
            <person name="Labutti K."/>
            <person name="Salamov A."/>
            <person name="Andreopoulos B."/>
            <person name="Baker S."/>
            <person name="Barry K."/>
            <person name="Bills G."/>
            <person name="Bluhm B."/>
            <person name="Cannon C."/>
            <person name="Castanera R."/>
            <person name="Culley D."/>
            <person name="Daum C."/>
            <person name="Ezra D."/>
            <person name="Gonzalez J."/>
            <person name="Henrissat B."/>
            <person name="Kuo A."/>
            <person name="Liang C."/>
            <person name="Lipzen A."/>
            <person name="Lutzoni F."/>
            <person name="Magnuson J."/>
            <person name="Mondo S."/>
            <person name="Nolan M."/>
            <person name="Ohm R."/>
            <person name="Pangilinan J."/>
            <person name="Park H.-J."/>
            <person name="Ramirez L."/>
            <person name="Alfaro M."/>
            <person name="Sun H."/>
            <person name="Tritt A."/>
            <person name="Yoshinaga Y."/>
            <person name="Zwiers L.-H."/>
            <person name="Turgeon B."/>
            <person name="Goodwin S."/>
            <person name="Spatafora J."/>
            <person name="Crous P."/>
            <person name="Grigoriev I."/>
        </authorList>
    </citation>
    <scope>NUCLEOTIDE SEQUENCE</scope>
    <source>
        <strain evidence="1">CBS 115976</strain>
    </source>
</reference>
<proteinExistence type="predicted"/>
<protein>
    <submittedName>
        <fullName evidence="1">Uncharacterized protein</fullName>
    </submittedName>
</protein>
<accession>A0A6A6U7E3</accession>
<sequence length="292" mass="34069">MLNLFLLFPATERYKYVCKQPHNENLATIAYSSGKIRMMIYEAYFRVCRDDLSKQDDVGLCALRPESYGQLIEQAKKLFVTCKTIRQESEGLFDRIIKEPNWTIEVHSSDYYTFVLEFAKVLGFADVPPKFWPMVKGSLDLTMPDVPKQHIIRDIGDLLTKELIGVIWSCGHLSILEEMTTPETSRWINDTERSCVIRKDGCKQVEVYYSFGEHYWRLHEYGDNPADNLEEEDCLMLRMSGDIGMLDCLSDILTCYQYINGEARWTPKTYSTKELYIHDMDPDYNRPNPELV</sequence>